<dbReference type="Proteomes" id="UP001500683">
    <property type="component" value="Unassembled WGS sequence"/>
</dbReference>
<dbReference type="EMBL" id="BAAAZG010000035">
    <property type="protein sequence ID" value="GAA4082989.1"/>
    <property type="molecule type" value="Genomic_DNA"/>
</dbReference>
<comment type="caution">
    <text evidence="2">The sequence shown here is derived from an EMBL/GenBank/DDBJ whole genome shotgun (WGS) entry which is preliminary data.</text>
</comment>
<evidence type="ECO:0000313" key="2">
    <source>
        <dbReference type="EMBL" id="GAA4082989.1"/>
    </source>
</evidence>
<gene>
    <name evidence="2" type="ORF">GCM10022214_47990</name>
</gene>
<sequence length="49" mass="4831">MSESMLADSKLAKLVAKLAGKSETRPQPEARPGTAATTTAPASGGTSAS</sequence>
<dbReference type="RefSeq" id="WP_344951576.1">
    <property type="nucleotide sequence ID" value="NZ_BAAAZG010000035.1"/>
</dbReference>
<evidence type="ECO:0000256" key="1">
    <source>
        <dbReference type="SAM" id="MobiDB-lite"/>
    </source>
</evidence>
<accession>A0ABP7W7H7</accession>
<feature type="region of interest" description="Disordered" evidence="1">
    <location>
        <begin position="17"/>
        <end position="49"/>
    </location>
</feature>
<evidence type="ECO:0000313" key="3">
    <source>
        <dbReference type="Proteomes" id="UP001500683"/>
    </source>
</evidence>
<organism evidence="2 3">
    <name type="scientific">Actinomadura miaoliensis</name>
    <dbReference type="NCBI Taxonomy" id="430685"/>
    <lineage>
        <taxon>Bacteria</taxon>
        <taxon>Bacillati</taxon>
        <taxon>Actinomycetota</taxon>
        <taxon>Actinomycetes</taxon>
        <taxon>Streptosporangiales</taxon>
        <taxon>Thermomonosporaceae</taxon>
        <taxon>Actinomadura</taxon>
    </lineage>
</organism>
<name>A0ABP7W7H7_9ACTN</name>
<feature type="compositionally biased region" description="Low complexity" evidence="1">
    <location>
        <begin position="32"/>
        <end position="49"/>
    </location>
</feature>
<proteinExistence type="predicted"/>
<reference evidence="3" key="1">
    <citation type="journal article" date="2019" name="Int. J. Syst. Evol. Microbiol.">
        <title>The Global Catalogue of Microorganisms (GCM) 10K type strain sequencing project: providing services to taxonomists for standard genome sequencing and annotation.</title>
        <authorList>
            <consortium name="The Broad Institute Genomics Platform"/>
            <consortium name="The Broad Institute Genome Sequencing Center for Infectious Disease"/>
            <person name="Wu L."/>
            <person name="Ma J."/>
        </authorList>
    </citation>
    <scope>NUCLEOTIDE SEQUENCE [LARGE SCALE GENOMIC DNA]</scope>
    <source>
        <strain evidence="3">JCM 16702</strain>
    </source>
</reference>
<protein>
    <submittedName>
        <fullName evidence="2">Uncharacterized protein</fullName>
    </submittedName>
</protein>
<keyword evidence="3" id="KW-1185">Reference proteome</keyword>